<reference evidence="1 2" key="1">
    <citation type="submission" date="2014-04" db="EMBL/GenBank/DDBJ databases">
        <authorList>
            <consortium name="DOE Joint Genome Institute"/>
            <person name="Kuo A."/>
            <person name="Tarkka M."/>
            <person name="Buscot F."/>
            <person name="Kohler A."/>
            <person name="Nagy L.G."/>
            <person name="Floudas D."/>
            <person name="Copeland A."/>
            <person name="Barry K.W."/>
            <person name="Cichocki N."/>
            <person name="Veneault-Fourrey C."/>
            <person name="LaButti K."/>
            <person name="Lindquist E.A."/>
            <person name="Lipzen A."/>
            <person name="Lundell T."/>
            <person name="Morin E."/>
            <person name="Murat C."/>
            <person name="Sun H."/>
            <person name="Tunlid A."/>
            <person name="Henrissat B."/>
            <person name="Grigoriev I.V."/>
            <person name="Hibbett D.S."/>
            <person name="Martin F."/>
            <person name="Nordberg H.P."/>
            <person name="Cantor M.N."/>
            <person name="Hua S.X."/>
        </authorList>
    </citation>
    <scope>NUCLEOTIDE SEQUENCE [LARGE SCALE GENOMIC DNA]</scope>
    <source>
        <strain evidence="1 2">F 1598</strain>
    </source>
</reference>
<dbReference type="OrthoDB" id="3256444at2759"/>
<feature type="non-terminal residue" evidence="1">
    <location>
        <position position="1"/>
    </location>
</feature>
<organism evidence="1 2">
    <name type="scientific">Piloderma croceum (strain F 1598)</name>
    <dbReference type="NCBI Taxonomy" id="765440"/>
    <lineage>
        <taxon>Eukaryota</taxon>
        <taxon>Fungi</taxon>
        <taxon>Dikarya</taxon>
        <taxon>Basidiomycota</taxon>
        <taxon>Agaricomycotina</taxon>
        <taxon>Agaricomycetes</taxon>
        <taxon>Agaricomycetidae</taxon>
        <taxon>Atheliales</taxon>
        <taxon>Atheliaceae</taxon>
        <taxon>Piloderma</taxon>
    </lineage>
</organism>
<evidence type="ECO:0000313" key="2">
    <source>
        <dbReference type="Proteomes" id="UP000054166"/>
    </source>
</evidence>
<accession>A0A0C3FKP9</accession>
<proteinExistence type="predicted"/>
<sequence>YNAWCRDNKFNSMLPKAAKVAKEKQKQTLLDGHLKEIPKSETAKPYSDSAFREAAIEWLIATDQPIQAFEHPKFRNMIDIASRATNSVAIPSCKMTREEIVDMFARRMDNLKAHLKVRKCV</sequence>
<dbReference type="InParanoid" id="A0A0C3FKP9"/>
<dbReference type="Proteomes" id="UP000054166">
    <property type="component" value="Unassembled WGS sequence"/>
</dbReference>
<evidence type="ECO:0000313" key="1">
    <source>
        <dbReference type="EMBL" id="KIM80569.1"/>
    </source>
</evidence>
<protein>
    <recommendedName>
        <fullName evidence="3">HAT C-terminal dimerisation domain-containing protein</fullName>
    </recommendedName>
</protein>
<evidence type="ECO:0008006" key="3">
    <source>
        <dbReference type="Google" id="ProtNLM"/>
    </source>
</evidence>
<reference evidence="2" key="2">
    <citation type="submission" date="2015-01" db="EMBL/GenBank/DDBJ databases">
        <title>Evolutionary Origins and Diversification of the Mycorrhizal Mutualists.</title>
        <authorList>
            <consortium name="DOE Joint Genome Institute"/>
            <consortium name="Mycorrhizal Genomics Consortium"/>
            <person name="Kohler A."/>
            <person name="Kuo A."/>
            <person name="Nagy L.G."/>
            <person name="Floudas D."/>
            <person name="Copeland A."/>
            <person name="Barry K.W."/>
            <person name="Cichocki N."/>
            <person name="Veneault-Fourrey C."/>
            <person name="LaButti K."/>
            <person name="Lindquist E.A."/>
            <person name="Lipzen A."/>
            <person name="Lundell T."/>
            <person name="Morin E."/>
            <person name="Murat C."/>
            <person name="Riley R."/>
            <person name="Ohm R."/>
            <person name="Sun H."/>
            <person name="Tunlid A."/>
            <person name="Henrissat B."/>
            <person name="Grigoriev I.V."/>
            <person name="Hibbett D.S."/>
            <person name="Martin F."/>
        </authorList>
    </citation>
    <scope>NUCLEOTIDE SEQUENCE [LARGE SCALE GENOMIC DNA]</scope>
    <source>
        <strain evidence="2">F 1598</strain>
    </source>
</reference>
<dbReference type="AlphaFoldDB" id="A0A0C3FKP9"/>
<dbReference type="EMBL" id="KN833003">
    <property type="protein sequence ID" value="KIM80569.1"/>
    <property type="molecule type" value="Genomic_DNA"/>
</dbReference>
<gene>
    <name evidence="1" type="ORF">PILCRDRAFT_73046</name>
</gene>
<dbReference type="HOGENOM" id="CLU_161754_0_0_1"/>
<name>A0A0C3FKP9_PILCF</name>
<keyword evidence="2" id="KW-1185">Reference proteome</keyword>